<protein>
    <recommendedName>
        <fullName evidence="3">Recombination-associated protein RdgC</fullName>
    </recommendedName>
</protein>
<dbReference type="GO" id="GO:0043590">
    <property type="term" value="C:bacterial nucleoid"/>
    <property type="evidence" value="ECO:0007669"/>
    <property type="project" value="TreeGrafter"/>
</dbReference>
<evidence type="ECO:0000256" key="5">
    <source>
        <dbReference type="ARBA" id="ARBA00023172"/>
    </source>
</evidence>
<dbReference type="EMBL" id="CP017904">
    <property type="protein sequence ID" value="ARP21900.1"/>
    <property type="molecule type" value="Genomic_DNA"/>
</dbReference>
<evidence type="ECO:0000256" key="4">
    <source>
        <dbReference type="ARBA" id="ARBA00022490"/>
    </source>
</evidence>
<comment type="subcellular location">
    <subcellularLocation>
        <location evidence="1">Cytoplasm</location>
        <location evidence="1">Nucleoid</location>
    </subcellularLocation>
</comment>
<dbReference type="GO" id="GO:0003690">
    <property type="term" value="F:double-stranded DNA binding"/>
    <property type="evidence" value="ECO:0007669"/>
    <property type="project" value="TreeGrafter"/>
</dbReference>
<dbReference type="Pfam" id="PF04381">
    <property type="entry name" value="RdgC"/>
    <property type="match status" value="1"/>
</dbReference>
<keyword evidence="4" id="KW-0963">Cytoplasm</keyword>
<sequence>MKPFSKGVLYAYPQRLESAEVMTELKKLPLEPTSASNPHTCGFVNVEHDFHPKGDYLKKLFGQVYVSTFAFEKRAPSTLQVDILEKKKIKAYQETLKEGESVTQKKRREIRREAKRELVSQVDPQQSYVCIAWDFGRNQVIIDTTNKKELTTICDKLATSDINLTLEKLSIEISGFLTDIIDRPNETLTDEFDVGDNVTMADHSKVKATVNYQNQEITNDEIEQNRTREKTPVAVGLLHKDAVSFVLTIEHTIKSLKVKNTDKDYILKLLENVSEIEMNEPEKQDYFQKMAALLMMLRNIFEDVLKMKNSSSSLMEYLESDDS</sequence>
<evidence type="ECO:0000256" key="2">
    <source>
        <dbReference type="ARBA" id="ARBA00008657"/>
    </source>
</evidence>
<dbReference type="PANTHER" id="PTHR38103:SF1">
    <property type="entry name" value="RECOMBINATION-ASSOCIATED PROTEIN RDGC"/>
    <property type="match status" value="1"/>
</dbReference>
<dbReference type="GO" id="GO:0000018">
    <property type="term" value="P:regulation of DNA recombination"/>
    <property type="evidence" value="ECO:0007669"/>
    <property type="project" value="TreeGrafter"/>
</dbReference>
<organism evidence="6">
    <name type="scientific">Vibrio alginolyticus</name>
    <dbReference type="NCBI Taxonomy" id="663"/>
    <lineage>
        <taxon>Bacteria</taxon>
        <taxon>Pseudomonadati</taxon>
        <taxon>Pseudomonadota</taxon>
        <taxon>Gammaproteobacteria</taxon>
        <taxon>Vibrionales</taxon>
        <taxon>Vibrionaceae</taxon>
        <taxon>Vibrio</taxon>
    </lineage>
</organism>
<comment type="similarity">
    <text evidence="2">Belongs to the RdgC family.</text>
</comment>
<dbReference type="InterPro" id="IPR007476">
    <property type="entry name" value="RdgC"/>
</dbReference>
<accession>A0A1W6UFY0</accession>
<gene>
    <name evidence="6" type="ORF">K05K4_51980</name>
</gene>
<geneLocation type="plasmid" evidence="6">
    <name>pL289</name>
</geneLocation>
<evidence type="ECO:0000313" key="6">
    <source>
        <dbReference type="EMBL" id="ARP21900.1"/>
    </source>
</evidence>
<keyword evidence="6" id="KW-0614">Plasmid</keyword>
<proteinExistence type="inferred from homology"/>
<name>A0A1W6UFY0_VIBAL</name>
<keyword evidence="5" id="KW-0233">DNA recombination</keyword>
<reference evidence="6" key="1">
    <citation type="submission" date="2016-10" db="EMBL/GenBank/DDBJ databases">
        <title>The High Quality Genome of Vibrio alginolyticus K01M1.</title>
        <authorList>
            <person name="Wendling C."/>
            <person name="Chibani C.M."/>
            <person name="Hertel R."/>
            <person name="Sproer C."/>
            <person name="Bunk B."/>
            <person name="Overmann J."/>
            <person name="Roth O."/>
            <person name="Liesegang H."/>
        </authorList>
    </citation>
    <scope>NUCLEOTIDE SEQUENCE</scope>
    <source>
        <strain evidence="6">K05K4</strain>
        <plasmid evidence="6">pL289</plasmid>
    </source>
</reference>
<evidence type="ECO:0000256" key="1">
    <source>
        <dbReference type="ARBA" id="ARBA00004453"/>
    </source>
</evidence>
<dbReference type="GO" id="GO:0006310">
    <property type="term" value="P:DNA recombination"/>
    <property type="evidence" value="ECO:0007669"/>
    <property type="project" value="UniProtKB-KW"/>
</dbReference>
<dbReference type="RefSeq" id="WP_025767554.1">
    <property type="nucleotide sequence ID" value="NZ_CP017893.1"/>
</dbReference>
<dbReference type="AlphaFoldDB" id="A0A1W6UFY0"/>
<dbReference type="PANTHER" id="PTHR38103">
    <property type="entry name" value="RECOMBINATION-ASSOCIATED PROTEIN RDGC"/>
    <property type="match status" value="1"/>
</dbReference>
<evidence type="ECO:0000256" key="3">
    <source>
        <dbReference type="ARBA" id="ARBA00022296"/>
    </source>
</evidence>